<sequence>MQFDKDFLDNLNKLIVSLKLAQRAELINEDNNKSIIDKLYVDPLPNEAIFKQVIEDSTVFLIGRKGTGKSTIFARAQEYFRHKNKEISAYIDVKTLYGKSISQDIKVEFNNEHVQKLLLLQNFILQVLNGLIDELEKSLENKNLLRKIFKKSKYKETKVRLTTLKKEIKSPNFVDVSLIVQSTNQSKGTSNNENTNNITSRAKGNISSKDVSLEVAYEEVVGAKNSTSEEEMKQFSALLLRHFSIKEYMEKISSELKSLDIMKVHIFLDDFSEIDFEAQQVFVNTILAPLNNWSEKFFRFKIGSYPKRIFYGDIEKGKINEISLDYYSIYKVKDLPELEEKAIDFLDRLLIKRFKFYLNEHPSIIFQIDNKDNTWESYKELLFQVSMNIPRVLGYILNYCYQSALIYNKKITKALLEEATQKYYENQIVYYFEKTNYLAEAFNENLDRHAQQILINKIVDKSKDLKSKLANEDTELFKDIPKSKVPTSHFYIKKGYEKFFYSLELNYFVTKYYEQSDRDGVPISIYSINYGLCKANNILFGRPKGNTKYRKYYISRYFDNNDLLEKYLLGQTKFICSKCGTVYDFSEYDVLNKIGMLCYKGCREVGFIEEKYYFDDKDLFKSVNKEDLLSEIELDILHVLSQNEDLNLYATVIAKELDCSYQLISKRSSILEDKGLLIKNQVYIDGDYRNVYKITDKAKKIYFGLKN</sequence>
<reference evidence="1 2" key="1">
    <citation type="submission" date="2023-09" db="EMBL/GenBank/DDBJ databases">
        <authorList>
            <person name="Zhai L."/>
        </authorList>
    </citation>
    <scope>NUCLEOTIDE SEQUENCE [LARGE SCALE GENOMIC DNA]</scope>
    <source>
        <strain evidence="1 2">5 N-1</strain>
    </source>
</reference>
<protein>
    <recommendedName>
        <fullName evidence="3">MarR family transcriptional regulator</fullName>
    </recommendedName>
</protein>
<dbReference type="RefSeq" id="WP_309556651.1">
    <property type="nucleotide sequence ID" value="NZ_JAVJAN010000028.1"/>
</dbReference>
<dbReference type="EMBL" id="JAVJAN010000028">
    <property type="protein sequence ID" value="MDR5588015.1"/>
    <property type="molecule type" value="Genomic_DNA"/>
</dbReference>
<dbReference type="Gene3D" id="1.10.10.10">
    <property type="entry name" value="Winged helix-like DNA-binding domain superfamily/Winged helix DNA-binding domain"/>
    <property type="match status" value="1"/>
</dbReference>
<organism evidence="1 2">
    <name type="scientific">Clostridium aquiflavi</name>
    <dbReference type="NCBI Taxonomy" id="3073603"/>
    <lineage>
        <taxon>Bacteria</taxon>
        <taxon>Bacillati</taxon>
        <taxon>Bacillota</taxon>
        <taxon>Clostridia</taxon>
        <taxon>Eubacteriales</taxon>
        <taxon>Clostridiaceae</taxon>
        <taxon>Clostridium</taxon>
    </lineage>
</organism>
<dbReference type="Proteomes" id="UP001256646">
    <property type="component" value="Unassembled WGS sequence"/>
</dbReference>
<gene>
    <name evidence="1" type="ORF">RGC78_11105</name>
</gene>
<keyword evidence="2" id="KW-1185">Reference proteome</keyword>
<proteinExistence type="predicted"/>
<comment type="caution">
    <text evidence="1">The sequence shown here is derived from an EMBL/GenBank/DDBJ whole genome shotgun (WGS) entry which is preliminary data.</text>
</comment>
<accession>A0ABU1EHZ8</accession>
<dbReference type="InterPro" id="IPR036388">
    <property type="entry name" value="WH-like_DNA-bd_sf"/>
</dbReference>
<evidence type="ECO:0000313" key="1">
    <source>
        <dbReference type="EMBL" id="MDR5588015.1"/>
    </source>
</evidence>
<evidence type="ECO:0008006" key="3">
    <source>
        <dbReference type="Google" id="ProtNLM"/>
    </source>
</evidence>
<dbReference type="SUPFAM" id="SSF46785">
    <property type="entry name" value="Winged helix' DNA-binding domain"/>
    <property type="match status" value="1"/>
</dbReference>
<name>A0ABU1EHZ8_9CLOT</name>
<dbReference type="InterPro" id="IPR036390">
    <property type="entry name" value="WH_DNA-bd_sf"/>
</dbReference>
<evidence type="ECO:0000313" key="2">
    <source>
        <dbReference type="Proteomes" id="UP001256646"/>
    </source>
</evidence>